<dbReference type="AlphaFoldDB" id="A0A0M8MXF4"/>
<keyword evidence="1" id="KW-0812">Transmembrane</keyword>
<sequence length="270" mass="31020">MALRATATVPWPAAYMRCIHVYTYLLALTTLLLSARTYMTPRARWLRAYATLVAGLHTLALYVRWHQHDWVHFLRMMDLICAQGTLGLCMYMLYRYIRTLDATATTRLPASWASYMRLSALGWIAMLPTVYIRPLYTLMYLLLCLQWVLYHAQLSRVWTHYSHRLEAEPGLLAWAMSCLGGPPRAKASRSAAAAPTSVHITYDLLNVYMLMCLQLMFLVIYSYAEELRDFHVWIVITSRTFSVVFFLLLGAPHTLALFDIPPASMTHQSA</sequence>
<evidence type="ECO:0000313" key="2">
    <source>
        <dbReference type="EMBL" id="KOS15501.1"/>
    </source>
</evidence>
<feature type="transmembrane region" description="Helical" evidence="1">
    <location>
        <begin position="115"/>
        <end position="132"/>
    </location>
</feature>
<comment type="caution">
    <text evidence="2">The sequence shown here is derived from an EMBL/GenBank/DDBJ whole genome shotgun (WGS) entry which is preliminary data.</text>
</comment>
<reference evidence="2 3" key="1">
    <citation type="submission" date="2015-07" db="EMBL/GenBank/DDBJ databases">
        <title>Draft Genome Sequence of Malassezia furfur CBS1878 and Malassezia pachydermatis CBS1879.</title>
        <authorList>
            <person name="Triana S."/>
            <person name="Ohm R."/>
            <person name="Gonzalez A."/>
            <person name="DeCock H."/>
            <person name="Restrepo S."/>
            <person name="Celis A."/>
        </authorList>
    </citation>
    <scope>NUCLEOTIDE SEQUENCE [LARGE SCALE GENOMIC DNA]</scope>
    <source>
        <strain evidence="2 3">CBS 1879</strain>
    </source>
</reference>
<dbReference type="OrthoDB" id="3348247at2759"/>
<dbReference type="VEuPathDB" id="FungiDB:Malapachy_2608"/>
<dbReference type="GeneID" id="28728971"/>
<dbReference type="EMBL" id="LGAV01000002">
    <property type="protein sequence ID" value="KOS15501.1"/>
    <property type="molecule type" value="Genomic_DNA"/>
</dbReference>
<keyword evidence="3" id="KW-1185">Reference proteome</keyword>
<protein>
    <submittedName>
        <fullName evidence="2">Uncharacterized protein</fullName>
    </submittedName>
</protein>
<dbReference type="RefSeq" id="XP_017993133.1">
    <property type="nucleotide sequence ID" value="XM_018137096.1"/>
</dbReference>
<organism evidence="2 3">
    <name type="scientific">Malassezia pachydermatis</name>
    <dbReference type="NCBI Taxonomy" id="77020"/>
    <lineage>
        <taxon>Eukaryota</taxon>
        <taxon>Fungi</taxon>
        <taxon>Dikarya</taxon>
        <taxon>Basidiomycota</taxon>
        <taxon>Ustilaginomycotina</taxon>
        <taxon>Malasseziomycetes</taxon>
        <taxon>Malasseziales</taxon>
        <taxon>Malasseziaceae</taxon>
        <taxon>Malassezia</taxon>
    </lineage>
</organism>
<evidence type="ECO:0000313" key="3">
    <source>
        <dbReference type="Proteomes" id="UP000037751"/>
    </source>
</evidence>
<accession>A0A0M8MXF4</accession>
<keyword evidence="1" id="KW-1133">Transmembrane helix</keyword>
<gene>
    <name evidence="2" type="ORF">Malapachy_2608</name>
</gene>
<dbReference type="Proteomes" id="UP000037751">
    <property type="component" value="Unassembled WGS sequence"/>
</dbReference>
<feature type="transmembrane region" description="Helical" evidence="1">
    <location>
        <begin position="45"/>
        <end position="65"/>
    </location>
</feature>
<evidence type="ECO:0000256" key="1">
    <source>
        <dbReference type="SAM" id="Phobius"/>
    </source>
</evidence>
<feature type="transmembrane region" description="Helical" evidence="1">
    <location>
        <begin position="230"/>
        <end position="249"/>
    </location>
</feature>
<keyword evidence="1" id="KW-0472">Membrane</keyword>
<proteinExistence type="predicted"/>
<name>A0A0M8MXF4_9BASI</name>
<feature type="transmembrane region" description="Helical" evidence="1">
    <location>
        <begin position="71"/>
        <end position="94"/>
    </location>
</feature>
<feature type="transmembrane region" description="Helical" evidence="1">
    <location>
        <begin position="14"/>
        <end position="33"/>
    </location>
</feature>
<feature type="transmembrane region" description="Helical" evidence="1">
    <location>
        <begin position="205"/>
        <end position="224"/>
    </location>
</feature>